<dbReference type="NCBIfam" id="NF045639">
    <property type="entry name" value="GCX_COOH"/>
    <property type="match status" value="1"/>
</dbReference>
<reference evidence="2" key="1">
    <citation type="journal article" date="2014" name="Int. J. Syst. Evol. Microbiol.">
        <title>Complete genome sequence of Corynebacterium casei LMG S-19264T (=DSM 44701T), isolated from a smear-ripened cheese.</title>
        <authorList>
            <consortium name="US DOE Joint Genome Institute (JGI-PGF)"/>
            <person name="Walter F."/>
            <person name="Albersmeier A."/>
            <person name="Kalinowski J."/>
            <person name="Ruckert C."/>
        </authorList>
    </citation>
    <scope>NUCLEOTIDE SEQUENCE</scope>
    <source>
        <strain evidence="2">CGMCC 1.15958</strain>
    </source>
</reference>
<dbReference type="InterPro" id="IPR036179">
    <property type="entry name" value="Ig-like_dom_sf"/>
</dbReference>
<dbReference type="InterPro" id="IPR052918">
    <property type="entry name" value="Motility_Chemotaxis_Reg"/>
</dbReference>
<evidence type="ECO:0000259" key="1">
    <source>
        <dbReference type="PROSITE" id="PS50835"/>
    </source>
</evidence>
<organism evidence="2 3">
    <name type="scientific">Emticicia aquatilis</name>
    <dbReference type="NCBI Taxonomy" id="1537369"/>
    <lineage>
        <taxon>Bacteria</taxon>
        <taxon>Pseudomonadati</taxon>
        <taxon>Bacteroidota</taxon>
        <taxon>Cytophagia</taxon>
        <taxon>Cytophagales</taxon>
        <taxon>Leadbetterellaceae</taxon>
        <taxon>Emticicia</taxon>
    </lineage>
</organism>
<evidence type="ECO:0000313" key="3">
    <source>
        <dbReference type="Proteomes" id="UP000609064"/>
    </source>
</evidence>
<name>A0A917DVH5_9BACT</name>
<gene>
    <name evidence="2" type="ORF">GCM10011514_38670</name>
</gene>
<dbReference type="EMBL" id="BMKK01000008">
    <property type="protein sequence ID" value="GGD70817.1"/>
    <property type="molecule type" value="Genomic_DNA"/>
</dbReference>
<dbReference type="SUPFAM" id="SSF48726">
    <property type="entry name" value="Immunoglobulin"/>
    <property type="match status" value="1"/>
</dbReference>
<dbReference type="InterPro" id="IPR055015">
    <property type="entry name" value="GCX_COOH"/>
</dbReference>
<proteinExistence type="predicted"/>
<accession>A0A917DVH5</accession>
<dbReference type="Proteomes" id="UP000609064">
    <property type="component" value="Unassembled WGS sequence"/>
</dbReference>
<keyword evidence="3" id="KW-1185">Reference proteome</keyword>
<protein>
    <recommendedName>
        <fullName evidence="1">Ig-like domain-containing protein</fullName>
    </recommendedName>
</protein>
<sequence length="647" mass="68200">MKKNTTFSFNNRWLYTYCFYLISLIASAQNLQLLRQASSGGYNSIIASVTDDTGNLYVLGGYNGVLTWGTISLPTAASNESYIAKFDVSGNCLWVKRFGGVSYDIALSGSSIYITGYFSGTINFNTPSAAGSNELTNAAGGGDIFVAKFDTDGNIQWARRAGGTNSYVDMGEGIAATSDAVYVVGYFYGTANFNTPYSAGSNEITSAGGTDGFIAKFDTNGEIQTIQRIGGTGLDYCREIAIKSNEIYVVGDFSETANFNTPSAFGTNELVSAGLTDGFLARYDNTGAIQWLRRFGGVKSDNTPDIALSTNDVYVLGGWGGTSNFNTPSAFGSNEITSASTTYDACIAKFNDAGTFQWAKRAGSTSAATGGSSIFASNNAVFFTGKFSRTINFNTPAATGSNELISAGTVSEDMFVAKYDEAGVFKWAKRGGGAGDDAGYSVTVRNNSLYVLGSFTRTANFNTPSASGSNELTTSTITSYFAKYTTIALPTFSTQPTNESICENGDATLTVVATDASTFQWQIYNGSTYVDLTNINPYNNITTSSLTITSPLNSLDGSMYRCVATSEAGSTNSNPATLTIIANNVAETTNITGQTVLKKAAQNLTATNSITANANVNYSAGKSVLMNAGFQVQSGSVYSAVIQNTCN</sequence>
<feature type="domain" description="Ig-like" evidence="1">
    <location>
        <begin position="502"/>
        <end position="579"/>
    </location>
</feature>
<dbReference type="InterPro" id="IPR007110">
    <property type="entry name" value="Ig-like_dom"/>
</dbReference>
<dbReference type="SUPFAM" id="SSF63829">
    <property type="entry name" value="Calcium-dependent phosphotriesterase"/>
    <property type="match status" value="1"/>
</dbReference>
<dbReference type="PANTHER" id="PTHR35580">
    <property type="entry name" value="CELL SURFACE GLYCOPROTEIN (S-LAYER PROTEIN)-LIKE PROTEIN"/>
    <property type="match status" value="1"/>
</dbReference>
<dbReference type="Gene3D" id="2.60.40.10">
    <property type="entry name" value="Immunoglobulins"/>
    <property type="match status" value="1"/>
</dbReference>
<dbReference type="AlphaFoldDB" id="A0A917DVH5"/>
<evidence type="ECO:0000313" key="2">
    <source>
        <dbReference type="EMBL" id="GGD70817.1"/>
    </source>
</evidence>
<dbReference type="PROSITE" id="PS50835">
    <property type="entry name" value="IG_LIKE"/>
    <property type="match status" value="1"/>
</dbReference>
<dbReference type="RefSeq" id="WP_188768469.1">
    <property type="nucleotide sequence ID" value="NZ_BMKK01000008.1"/>
</dbReference>
<dbReference type="PANTHER" id="PTHR35580:SF1">
    <property type="entry name" value="PHYTASE-LIKE DOMAIN-CONTAINING PROTEIN"/>
    <property type="match status" value="1"/>
</dbReference>
<dbReference type="InterPro" id="IPR013783">
    <property type="entry name" value="Ig-like_fold"/>
</dbReference>
<reference evidence="2" key="2">
    <citation type="submission" date="2020-09" db="EMBL/GenBank/DDBJ databases">
        <authorList>
            <person name="Sun Q."/>
            <person name="Zhou Y."/>
        </authorList>
    </citation>
    <scope>NUCLEOTIDE SEQUENCE</scope>
    <source>
        <strain evidence="2">CGMCC 1.15958</strain>
    </source>
</reference>
<comment type="caution">
    <text evidence="2">The sequence shown here is derived from an EMBL/GenBank/DDBJ whole genome shotgun (WGS) entry which is preliminary data.</text>
</comment>